<organism evidence="1">
    <name type="scientific">Physcomitrium patens</name>
    <name type="common">Spreading-leaved earth moss</name>
    <name type="synonym">Physcomitrella patens</name>
    <dbReference type="NCBI Taxonomy" id="3218"/>
    <lineage>
        <taxon>Eukaryota</taxon>
        <taxon>Viridiplantae</taxon>
        <taxon>Streptophyta</taxon>
        <taxon>Embryophyta</taxon>
        <taxon>Bryophyta</taxon>
        <taxon>Bryophytina</taxon>
        <taxon>Bryopsida</taxon>
        <taxon>Funariidae</taxon>
        <taxon>Funariales</taxon>
        <taxon>Funariaceae</taxon>
        <taxon>Physcomitrium</taxon>
    </lineage>
</organism>
<dbReference type="Proteomes" id="UP000006727">
    <property type="component" value="Chromosome 24"/>
</dbReference>
<dbReference type="EnsemblPlants" id="Pp3c24_16330V3.1">
    <property type="protein sequence ID" value="Pp3c24_16330V3.1"/>
    <property type="gene ID" value="Pp3c24_16330"/>
</dbReference>
<reference evidence="1 3" key="1">
    <citation type="journal article" date="2008" name="Science">
        <title>The Physcomitrella genome reveals evolutionary insights into the conquest of land by plants.</title>
        <authorList>
            <person name="Rensing S."/>
            <person name="Lang D."/>
            <person name="Zimmer A."/>
            <person name="Terry A."/>
            <person name="Salamov A."/>
            <person name="Shapiro H."/>
            <person name="Nishiyama T."/>
            <person name="Perroud P.-F."/>
            <person name="Lindquist E."/>
            <person name="Kamisugi Y."/>
            <person name="Tanahashi T."/>
            <person name="Sakakibara K."/>
            <person name="Fujita T."/>
            <person name="Oishi K."/>
            <person name="Shin-I T."/>
            <person name="Kuroki Y."/>
            <person name="Toyoda A."/>
            <person name="Suzuki Y."/>
            <person name="Hashimoto A."/>
            <person name="Yamaguchi K."/>
            <person name="Sugano A."/>
            <person name="Kohara Y."/>
            <person name="Fujiyama A."/>
            <person name="Anterola A."/>
            <person name="Aoki S."/>
            <person name="Ashton N."/>
            <person name="Barbazuk W.B."/>
            <person name="Barker E."/>
            <person name="Bennetzen J."/>
            <person name="Bezanilla M."/>
            <person name="Blankenship R."/>
            <person name="Cho S.H."/>
            <person name="Dutcher S."/>
            <person name="Estelle M."/>
            <person name="Fawcett J.A."/>
            <person name="Gundlach H."/>
            <person name="Hanada K."/>
            <person name="Heyl A."/>
            <person name="Hicks K.A."/>
            <person name="Hugh J."/>
            <person name="Lohr M."/>
            <person name="Mayer K."/>
            <person name="Melkozernov A."/>
            <person name="Murata T."/>
            <person name="Nelson D."/>
            <person name="Pils B."/>
            <person name="Prigge M."/>
            <person name="Reiss B."/>
            <person name="Renner T."/>
            <person name="Rombauts S."/>
            <person name="Rushton P."/>
            <person name="Sanderfoot A."/>
            <person name="Schween G."/>
            <person name="Shiu S.-H."/>
            <person name="Stueber K."/>
            <person name="Theodoulou F.L."/>
            <person name="Tu H."/>
            <person name="Van de Peer Y."/>
            <person name="Verrier P.J."/>
            <person name="Waters E."/>
            <person name="Wood A."/>
            <person name="Yang L."/>
            <person name="Cove D."/>
            <person name="Cuming A."/>
            <person name="Hasebe M."/>
            <person name="Lucas S."/>
            <person name="Mishler D.B."/>
            <person name="Reski R."/>
            <person name="Grigoriev I."/>
            <person name="Quatrano R.S."/>
            <person name="Boore J.L."/>
        </authorList>
    </citation>
    <scope>NUCLEOTIDE SEQUENCE [LARGE SCALE GENOMIC DNA]</scope>
    <source>
        <strain evidence="2 3">cv. Gransden 2004</strain>
    </source>
</reference>
<accession>A0A2K1IH25</accession>
<reference evidence="2" key="3">
    <citation type="submission" date="2020-12" db="UniProtKB">
        <authorList>
            <consortium name="EnsemblPlants"/>
        </authorList>
    </citation>
    <scope>IDENTIFICATION</scope>
</reference>
<dbReference type="InParanoid" id="A0A2K1IH25"/>
<protein>
    <submittedName>
        <fullName evidence="1 2">Uncharacterized protein</fullName>
    </submittedName>
</protein>
<evidence type="ECO:0000313" key="2">
    <source>
        <dbReference type="EnsemblPlants" id="Pp3c24_16330V3.1"/>
    </source>
</evidence>
<proteinExistence type="predicted"/>
<sequence>MGLAKLSDSNMTMAAEHMEIPRCDSWHVNCTTCCKTQRIVCRGSTRYTLVVIERCDMHMRNLSPFVSRPETKSRRTNANQRNLITLI</sequence>
<gene>
    <name evidence="1" type="ORF">PHYPA_029160</name>
</gene>
<dbReference type="AlphaFoldDB" id="A0A2K1IH25"/>
<evidence type="ECO:0000313" key="3">
    <source>
        <dbReference type="Proteomes" id="UP000006727"/>
    </source>
</evidence>
<keyword evidence="3" id="KW-1185">Reference proteome</keyword>
<evidence type="ECO:0000313" key="1">
    <source>
        <dbReference type="EMBL" id="PNR28568.1"/>
    </source>
</evidence>
<reference evidence="1 3" key="2">
    <citation type="journal article" date="2018" name="Plant J.">
        <title>The Physcomitrella patens chromosome-scale assembly reveals moss genome structure and evolution.</title>
        <authorList>
            <person name="Lang D."/>
            <person name="Ullrich K.K."/>
            <person name="Murat F."/>
            <person name="Fuchs J."/>
            <person name="Jenkins J."/>
            <person name="Haas F.B."/>
            <person name="Piednoel M."/>
            <person name="Gundlach H."/>
            <person name="Van Bel M."/>
            <person name="Meyberg R."/>
            <person name="Vives C."/>
            <person name="Morata J."/>
            <person name="Symeonidi A."/>
            <person name="Hiss M."/>
            <person name="Muchero W."/>
            <person name="Kamisugi Y."/>
            <person name="Saleh O."/>
            <person name="Blanc G."/>
            <person name="Decker E.L."/>
            <person name="van Gessel N."/>
            <person name="Grimwood J."/>
            <person name="Hayes R.D."/>
            <person name="Graham S.W."/>
            <person name="Gunter L.E."/>
            <person name="McDaniel S.F."/>
            <person name="Hoernstein S.N.W."/>
            <person name="Larsson A."/>
            <person name="Li F.W."/>
            <person name="Perroud P.F."/>
            <person name="Phillips J."/>
            <person name="Ranjan P."/>
            <person name="Rokshar D.S."/>
            <person name="Rothfels C.J."/>
            <person name="Schneider L."/>
            <person name="Shu S."/>
            <person name="Stevenson D.W."/>
            <person name="Thummler F."/>
            <person name="Tillich M."/>
            <person name="Villarreal Aguilar J.C."/>
            <person name="Widiez T."/>
            <person name="Wong G.K."/>
            <person name="Wymore A."/>
            <person name="Zhang Y."/>
            <person name="Zimmer A.D."/>
            <person name="Quatrano R.S."/>
            <person name="Mayer K.F.X."/>
            <person name="Goodstein D."/>
            <person name="Casacuberta J.M."/>
            <person name="Vandepoele K."/>
            <person name="Reski R."/>
            <person name="Cuming A.C."/>
            <person name="Tuskan G.A."/>
            <person name="Maumus F."/>
            <person name="Salse J."/>
            <person name="Schmutz J."/>
            <person name="Rensing S.A."/>
        </authorList>
    </citation>
    <scope>NUCLEOTIDE SEQUENCE [LARGE SCALE GENOMIC DNA]</scope>
    <source>
        <strain evidence="2 3">cv. Gransden 2004</strain>
    </source>
</reference>
<dbReference type="PaxDb" id="3218-PP1S323_76V6.1"/>
<name>A0A2K1IH25_PHYPA</name>
<dbReference type="EMBL" id="ABEU02000024">
    <property type="protein sequence ID" value="PNR28568.1"/>
    <property type="molecule type" value="Genomic_DNA"/>
</dbReference>
<dbReference type="Gramene" id="Pp3c24_16330V3.1">
    <property type="protein sequence ID" value="Pp3c24_16330V3.1"/>
    <property type="gene ID" value="Pp3c24_16330"/>
</dbReference>